<dbReference type="Gene3D" id="2.40.10.120">
    <property type="match status" value="1"/>
</dbReference>
<dbReference type="PROSITE" id="PS50106">
    <property type="entry name" value="PDZ"/>
    <property type="match status" value="2"/>
</dbReference>
<dbReference type="Pfam" id="PF00595">
    <property type="entry name" value="PDZ"/>
    <property type="match status" value="1"/>
</dbReference>
<evidence type="ECO:0000256" key="3">
    <source>
        <dbReference type="ARBA" id="ARBA00022729"/>
    </source>
</evidence>
<evidence type="ECO:0000256" key="4">
    <source>
        <dbReference type="ARBA" id="ARBA00022737"/>
    </source>
</evidence>
<dbReference type="Proteomes" id="UP000318437">
    <property type="component" value="Unassembled WGS sequence"/>
</dbReference>
<feature type="active site" description="Charge relay system" evidence="7">
    <location>
        <position position="239"/>
    </location>
</feature>
<dbReference type="SUPFAM" id="SSF50494">
    <property type="entry name" value="Trypsin-like serine proteases"/>
    <property type="match status" value="1"/>
</dbReference>
<dbReference type="InterPro" id="IPR001478">
    <property type="entry name" value="PDZ"/>
</dbReference>
<dbReference type="InterPro" id="IPR036034">
    <property type="entry name" value="PDZ_sf"/>
</dbReference>
<dbReference type="SUPFAM" id="SSF50156">
    <property type="entry name" value="PDZ domain-like"/>
    <property type="match status" value="2"/>
</dbReference>
<dbReference type="Gene3D" id="2.30.42.10">
    <property type="match status" value="2"/>
</dbReference>
<evidence type="ECO:0000256" key="5">
    <source>
        <dbReference type="ARBA" id="ARBA00022801"/>
    </source>
</evidence>
<dbReference type="OrthoDB" id="248175at2"/>
<evidence type="ECO:0000256" key="6">
    <source>
        <dbReference type="ARBA" id="ARBA00022825"/>
    </source>
</evidence>
<dbReference type="InterPro" id="IPR001940">
    <property type="entry name" value="Peptidase_S1C"/>
</dbReference>
<dbReference type="Pfam" id="PF13365">
    <property type="entry name" value="Trypsin_2"/>
    <property type="match status" value="1"/>
</dbReference>
<keyword evidence="2 11" id="KW-0645">Protease</keyword>
<feature type="active site" description="Charge relay system" evidence="7">
    <location>
        <position position="135"/>
    </location>
</feature>
<reference evidence="11 12" key="1">
    <citation type="submission" date="2019-02" db="EMBL/GenBank/DDBJ databases">
        <title>Deep-cultivation of Planctomycetes and their phenomic and genomic characterization uncovers novel biology.</title>
        <authorList>
            <person name="Wiegand S."/>
            <person name="Jogler M."/>
            <person name="Boedeker C."/>
            <person name="Pinto D."/>
            <person name="Vollmers J."/>
            <person name="Rivas-Marin E."/>
            <person name="Kohn T."/>
            <person name="Peeters S.H."/>
            <person name="Heuer A."/>
            <person name="Rast P."/>
            <person name="Oberbeckmann S."/>
            <person name="Bunk B."/>
            <person name="Jeske O."/>
            <person name="Meyerdierks A."/>
            <person name="Storesund J.E."/>
            <person name="Kallscheuer N."/>
            <person name="Luecker S."/>
            <person name="Lage O.M."/>
            <person name="Pohl T."/>
            <person name="Merkel B.J."/>
            <person name="Hornburger P."/>
            <person name="Mueller R.-W."/>
            <person name="Bruemmer F."/>
            <person name="Labrenz M."/>
            <person name="Spormann A.M."/>
            <person name="Op Den Camp H."/>
            <person name="Overmann J."/>
            <person name="Amann R."/>
            <person name="Jetten M.S.M."/>
            <person name="Mascher T."/>
            <person name="Medema M.H."/>
            <person name="Devos D.P."/>
            <person name="Kaster A.-K."/>
            <person name="Ovreas L."/>
            <person name="Rohde M."/>
            <person name="Galperin M.Y."/>
            <person name="Jogler C."/>
        </authorList>
    </citation>
    <scope>NUCLEOTIDE SEQUENCE [LARGE SCALE GENOMIC DNA]</scope>
    <source>
        <strain evidence="11 12">Pla144</strain>
    </source>
</reference>
<proteinExistence type="inferred from homology"/>
<keyword evidence="3 9" id="KW-0732">Signal</keyword>
<feature type="binding site" evidence="8">
    <location>
        <position position="165"/>
    </location>
    <ligand>
        <name>substrate</name>
    </ligand>
</feature>
<protein>
    <submittedName>
        <fullName evidence="11">Putative periplasmic serine endoprotease DegP-like</fullName>
        <ecNumber evidence="11">3.4.21.107</ecNumber>
    </submittedName>
</protein>
<gene>
    <name evidence="11" type="primary">mucD_3</name>
    <name evidence="11" type="ORF">Pla144_28330</name>
</gene>
<feature type="binding site" evidence="8">
    <location>
        <position position="135"/>
    </location>
    <ligand>
        <name>substrate</name>
    </ligand>
</feature>
<dbReference type="PRINTS" id="PR00834">
    <property type="entry name" value="PROTEASES2C"/>
</dbReference>
<dbReference type="NCBIfam" id="TIGR02037">
    <property type="entry name" value="degP_htrA_DO"/>
    <property type="match status" value="1"/>
</dbReference>
<feature type="domain" description="PDZ" evidence="10">
    <location>
        <begin position="397"/>
        <end position="497"/>
    </location>
</feature>
<evidence type="ECO:0000256" key="7">
    <source>
        <dbReference type="PIRSR" id="PIRSR611782-1"/>
    </source>
</evidence>
<evidence type="ECO:0000256" key="2">
    <source>
        <dbReference type="ARBA" id="ARBA00022670"/>
    </source>
</evidence>
<evidence type="ECO:0000256" key="9">
    <source>
        <dbReference type="SAM" id="SignalP"/>
    </source>
</evidence>
<feature type="active site" description="Charge relay system" evidence="7">
    <location>
        <position position="165"/>
    </location>
</feature>
<dbReference type="PANTHER" id="PTHR22939:SF129">
    <property type="entry name" value="SERINE PROTEASE HTRA2, MITOCHONDRIAL"/>
    <property type="match status" value="1"/>
</dbReference>
<feature type="binding site" evidence="8">
    <location>
        <begin position="237"/>
        <end position="239"/>
    </location>
    <ligand>
        <name>substrate</name>
    </ligand>
</feature>
<name>A0A5C6CNF0_9BACT</name>
<keyword evidence="12" id="KW-1185">Reference proteome</keyword>
<dbReference type="EMBL" id="SJPS01000004">
    <property type="protein sequence ID" value="TWU25625.1"/>
    <property type="molecule type" value="Genomic_DNA"/>
</dbReference>
<dbReference type="EC" id="3.4.21.107" evidence="11"/>
<keyword evidence="4" id="KW-0677">Repeat</keyword>
<evidence type="ECO:0000256" key="1">
    <source>
        <dbReference type="ARBA" id="ARBA00010541"/>
    </source>
</evidence>
<comment type="similarity">
    <text evidence="1">Belongs to the peptidase S1C family.</text>
</comment>
<feature type="domain" description="PDZ" evidence="10">
    <location>
        <begin position="283"/>
        <end position="349"/>
    </location>
</feature>
<keyword evidence="5 11" id="KW-0378">Hydrolase</keyword>
<keyword evidence="6" id="KW-0720">Serine protease</keyword>
<feature type="signal peptide" evidence="9">
    <location>
        <begin position="1"/>
        <end position="36"/>
    </location>
</feature>
<organism evidence="11 12">
    <name type="scientific">Bythopirellula polymerisocia</name>
    <dbReference type="NCBI Taxonomy" id="2528003"/>
    <lineage>
        <taxon>Bacteria</taxon>
        <taxon>Pseudomonadati</taxon>
        <taxon>Planctomycetota</taxon>
        <taxon>Planctomycetia</taxon>
        <taxon>Pirellulales</taxon>
        <taxon>Lacipirellulaceae</taxon>
        <taxon>Bythopirellula</taxon>
    </lineage>
</organism>
<evidence type="ECO:0000256" key="8">
    <source>
        <dbReference type="PIRSR" id="PIRSR611782-2"/>
    </source>
</evidence>
<evidence type="ECO:0000259" key="10">
    <source>
        <dbReference type="PROSITE" id="PS50106"/>
    </source>
</evidence>
<comment type="caution">
    <text evidence="11">The sequence shown here is derived from an EMBL/GenBank/DDBJ whole genome shotgun (WGS) entry which is preliminary data.</text>
</comment>
<accession>A0A5C6CNF0</accession>
<evidence type="ECO:0000313" key="11">
    <source>
        <dbReference type="EMBL" id="TWU25625.1"/>
    </source>
</evidence>
<dbReference type="InterPro" id="IPR009003">
    <property type="entry name" value="Peptidase_S1_PA"/>
</dbReference>
<sequence precursor="true">MNIVARIRESHAICTAAKLVMVAAVLSLFTSVKASATDNASPAVAAARDLSGAFRSASESVMDAVVAIESRKEEHNLSAGQGVPEGTNPFQGSPFEDLFRDRLGPGKPSTPHRSQTGIGSGVLIHKSGLILTNNHVVEGADQVIVRLHDGREFKAVDVKTDPKTDIAVVRIQADEDFPFAKLGDSDVVEIGDWVLALGQPFGLESTVTAGIISAKHRGIGITARENFLQTDAAINPGNSGGPLVNLDGQVIGINTAISSSGGGNDGIGFAIPVNMVKWVGKQLVAEGRVHRAYLGVGIQPITAELANQFHVSPREGVLINQVHTNTPADKAGLLSGDVIVEFSGKAVTDPRELQLLVESADMEKNHSLKVVRDGKSIDLSLRPEELPEDLDTESPSAMEAESDQLGKLGLSVQDLSPSIAEQLGMEGVTGVLITEVLAGSPGQRQGLEPGNMITHVNRHAIDSKSKLMSELSSASLEDGVLLFVKTNSGSRFVVLKS</sequence>
<dbReference type="InterPro" id="IPR011782">
    <property type="entry name" value="Pept_S1C_Do"/>
</dbReference>
<dbReference type="PANTHER" id="PTHR22939">
    <property type="entry name" value="SERINE PROTEASE FAMILY S1C HTRA-RELATED"/>
    <property type="match status" value="1"/>
</dbReference>
<dbReference type="GO" id="GO:0004252">
    <property type="term" value="F:serine-type endopeptidase activity"/>
    <property type="evidence" value="ECO:0007669"/>
    <property type="project" value="InterPro"/>
</dbReference>
<dbReference type="AlphaFoldDB" id="A0A5C6CNF0"/>
<dbReference type="SMART" id="SM00228">
    <property type="entry name" value="PDZ"/>
    <property type="match status" value="2"/>
</dbReference>
<dbReference type="GO" id="GO:0006508">
    <property type="term" value="P:proteolysis"/>
    <property type="evidence" value="ECO:0007669"/>
    <property type="project" value="UniProtKB-KW"/>
</dbReference>
<feature type="chain" id="PRO_5022733360" evidence="9">
    <location>
        <begin position="37"/>
        <end position="497"/>
    </location>
</feature>
<evidence type="ECO:0000313" key="12">
    <source>
        <dbReference type="Proteomes" id="UP000318437"/>
    </source>
</evidence>
<dbReference type="Pfam" id="PF13180">
    <property type="entry name" value="PDZ_2"/>
    <property type="match status" value="1"/>
</dbReference>